<keyword evidence="5" id="KW-1185">Reference proteome</keyword>
<proteinExistence type="predicted"/>
<dbReference type="PANTHER" id="PTHR40763">
    <property type="entry name" value="MEMBRANE PROTEIN-RELATED"/>
    <property type="match status" value="1"/>
</dbReference>
<dbReference type="AlphaFoldDB" id="A0A1T5BFR1"/>
<feature type="transmembrane region" description="Helical" evidence="2">
    <location>
        <begin position="12"/>
        <end position="29"/>
    </location>
</feature>
<keyword evidence="2" id="KW-0472">Membrane</keyword>
<keyword evidence="2" id="KW-0812">Transmembrane</keyword>
<evidence type="ECO:0000313" key="5">
    <source>
        <dbReference type="Proteomes" id="UP000189981"/>
    </source>
</evidence>
<accession>A0A1T5BFR1</accession>
<evidence type="ECO:0000313" key="4">
    <source>
        <dbReference type="EMBL" id="SKB45907.1"/>
    </source>
</evidence>
<evidence type="ECO:0000256" key="1">
    <source>
        <dbReference type="SAM" id="MobiDB-lite"/>
    </source>
</evidence>
<dbReference type="EMBL" id="FUYR01000001">
    <property type="protein sequence ID" value="SKB45907.1"/>
    <property type="molecule type" value="Genomic_DNA"/>
</dbReference>
<dbReference type="PANTHER" id="PTHR40763:SF5">
    <property type="entry name" value="MEMBRANE PROTEIN"/>
    <property type="match status" value="1"/>
</dbReference>
<keyword evidence="2" id="KW-1133">Transmembrane helix</keyword>
<dbReference type="OrthoDB" id="129627at2"/>
<name>A0A1T5BFR1_9SPHI</name>
<feature type="transmembrane region" description="Helical" evidence="2">
    <location>
        <begin position="35"/>
        <end position="54"/>
    </location>
</feature>
<feature type="region of interest" description="Disordered" evidence="1">
    <location>
        <begin position="130"/>
        <end position="154"/>
    </location>
</feature>
<dbReference type="Pfam" id="PF22570">
    <property type="entry name" value="LiaF-TM"/>
    <property type="match status" value="1"/>
</dbReference>
<organism evidence="4 5">
    <name type="scientific">Daejeonella lutea</name>
    <dbReference type="NCBI Taxonomy" id="572036"/>
    <lineage>
        <taxon>Bacteria</taxon>
        <taxon>Pseudomonadati</taxon>
        <taxon>Bacteroidota</taxon>
        <taxon>Sphingobacteriia</taxon>
        <taxon>Sphingobacteriales</taxon>
        <taxon>Sphingobacteriaceae</taxon>
        <taxon>Daejeonella</taxon>
    </lineage>
</organism>
<sequence length="267" mass="29140">MQNLKSSNQKSGKALVGMILLGVGCILLLRTLDIFFIPGWLLSWPVFMIIIGCFIGSRQGFDRPSAFVPLIIGVIFLSNRVLPDMDLSRFFWPFLVIAFGVWMIMGRKTPKMDGFSNWGKKSDYDPNAWSATEVDPASTGPADPLNPDQAGGTPFPEDRVESVSIFGGIKKNIVSKNFKGGEIVNFFGGSEINLMQADVTGRVHLEVVQVFGGTKIIVPANWTVHSEMVAIFGGIEDKRPPQLNAAAEKVLVIQGTSIFGGIDIKSF</sequence>
<dbReference type="Proteomes" id="UP000189981">
    <property type="component" value="Unassembled WGS sequence"/>
</dbReference>
<dbReference type="PROSITE" id="PS51257">
    <property type="entry name" value="PROKAR_LIPOPROTEIN"/>
    <property type="match status" value="1"/>
</dbReference>
<dbReference type="InterPro" id="IPR054331">
    <property type="entry name" value="LiaF_TM"/>
</dbReference>
<dbReference type="RefSeq" id="WP_079702008.1">
    <property type="nucleotide sequence ID" value="NZ_FUYR01000001.1"/>
</dbReference>
<gene>
    <name evidence="4" type="ORF">SAMN05661099_1544</name>
</gene>
<feature type="domain" description="LiaF transmembrane" evidence="3">
    <location>
        <begin position="15"/>
        <end position="109"/>
    </location>
</feature>
<dbReference type="STRING" id="572036.SAMN05661099_1544"/>
<reference evidence="5" key="1">
    <citation type="submission" date="2017-02" db="EMBL/GenBank/DDBJ databases">
        <authorList>
            <person name="Varghese N."/>
            <person name="Submissions S."/>
        </authorList>
    </citation>
    <scope>NUCLEOTIDE SEQUENCE [LARGE SCALE GENOMIC DNA]</scope>
    <source>
        <strain evidence="5">DSM 22385</strain>
    </source>
</reference>
<protein>
    <submittedName>
        <fullName evidence="4">Cell wall-active antibiotics response 4TMS YvqF</fullName>
    </submittedName>
</protein>
<feature type="transmembrane region" description="Helical" evidence="2">
    <location>
        <begin position="66"/>
        <end position="83"/>
    </location>
</feature>
<evidence type="ECO:0000256" key="2">
    <source>
        <dbReference type="SAM" id="Phobius"/>
    </source>
</evidence>
<feature type="transmembrane region" description="Helical" evidence="2">
    <location>
        <begin position="89"/>
        <end position="105"/>
    </location>
</feature>
<evidence type="ECO:0000259" key="3">
    <source>
        <dbReference type="Pfam" id="PF22570"/>
    </source>
</evidence>